<evidence type="ECO:0000259" key="11">
    <source>
        <dbReference type="Pfam" id="PF20511"/>
    </source>
</evidence>
<proteinExistence type="inferred from homology"/>
<keyword evidence="5 9" id="KW-0862">Zinc</keyword>
<reference evidence="13" key="2">
    <citation type="submission" date="2024-06" db="EMBL/GenBank/DDBJ databases">
        <authorList>
            <person name="Petrova K.O."/>
            <person name="Toshchakov S.V."/>
            <person name="Boltjanskaja Y.V."/>
            <person name="Kevbrin V."/>
        </authorList>
    </citation>
    <scope>NUCLEOTIDE SEQUENCE</scope>
    <source>
        <strain evidence="13">Z-910T</strain>
    </source>
</reference>
<dbReference type="InterPro" id="IPR046457">
    <property type="entry name" value="PMI_typeI_cat"/>
</dbReference>
<feature type="binding site" evidence="9">
    <location>
        <position position="173"/>
    </location>
    <ligand>
        <name>Zn(2+)</name>
        <dbReference type="ChEBI" id="CHEBI:29105"/>
    </ligand>
</feature>
<feature type="binding site" evidence="9">
    <location>
        <position position="116"/>
    </location>
    <ligand>
        <name>Zn(2+)</name>
        <dbReference type="ChEBI" id="CHEBI:29105"/>
    </ligand>
</feature>
<reference evidence="13" key="1">
    <citation type="journal article" date="2013" name="Extremophiles">
        <title>Proteinivorax tanatarense gen. nov., sp. nov., an anaerobic, haloalkaliphilic, proteolytic bacterium isolated from a decaying algal bloom, and proposal of Proteinivoraceae fam. nov.</title>
        <authorList>
            <person name="Kevbrin V."/>
            <person name="Boltyanskaya Y."/>
            <person name="Zhilina T."/>
            <person name="Kolganova T."/>
            <person name="Lavrentjeva E."/>
            <person name="Kuznetsov B."/>
        </authorList>
    </citation>
    <scope>NUCLEOTIDE SEQUENCE</scope>
    <source>
        <strain evidence="13">Z-910T</strain>
    </source>
</reference>
<dbReference type="SUPFAM" id="SSF51182">
    <property type="entry name" value="RmlC-like cupins"/>
    <property type="match status" value="1"/>
</dbReference>
<sequence>MIKEPLFLGPVFKERLWGGKKLKTYFNYDIPSNKTGECWAVSAHPSGESIILNSKLKGKSLKTVWEDYPQVFGYPRQKKFPLLIKILDANKDLSVQVHPDDRYAKANEVDGLGKTECWYIVDCDEDAEIVLGHKAKTHDELKKLVYNKKFESLLTKKKIRPGDFIYIPSGTIHGLCKNTVVLEVQQSSDTTYRLYDYNRKDELGNTRELHLKQAIDVIATPHDEPKNKPTVEKRDGVLKTKFIDNSFFTVQKWNIEDAGSFDKSQPFMICSVLKGDGKLVIDEKEYSIAKSSHFILPCMVEKFSIHGENLEIFVSYI</sequence>
<name>A0AAU7VJR8_9FIRM</name>
<dbReference type="GO" id="GO:0008270">
    <property type="term" value="F:zinc ion binding"/>
    <property type="evidence" value="ECO:0007669"/>
    <property type="project" value="InterPro"/>
</dbReference>
<dbReference type="EC" id="5.3.1.8" evidence="3"/>
<evidence type="ECO:0000256" key="5">
    <source>
        <dbReference type="ARBA" id="ARBA00022833"/>
    </source>
</evidence>
<comment type="cofactor">
    <cofactor evidence="9">
        <name>Zn(2+)</name>
        <dbReference type="ChEBI" id="CHEBI:29105"/>
    </cofactor>
    <text evidence="9">Binds 1 zinc ion per subunit.</text>
</comment>
<feature type="active site" evidence="10">
    <location>
        <position position="193"/>
    </location>
</feature>
<feature type="binding site" evidence="9">
    <location>
        <position position="98"/>
    </location>
    <ligand>
        <name>Zn(2+)</name>
        <dbReference type="ChEBI" id="CHEBI:29105"/>
    </ligand>
</feature>
<dbReference type="EMBL" id="CP158367">
    <property type="protein sequence ID" value="XBX74279.1"/>
    <property type="molecule type" value="Genomic_DNA"/>
</dbReference>
<dbReference type="GO" id="GO:0005975">
    <property type="term" value="P:carbohydrate metabolic process"/>
    <property type="evidence" value="ECO:0007669"/>
    <property type="project" value="InterPro"/>
</dbReference>
<feature type="domain" description="Phosphomannose isomerase type I catalytic" evidence="11">
    <location>
        <begin position="7"/>
        <end position="106"/>
    </location>
</feature>
<dbReference type="CDD" id="cd07010">
    <property type="entry name" value="cupin_PMI_type_I_N_bac"/>
    <property type="match status" value="1"/>
</dbReference>
<dbReference type="PANTHER" id="PTHR42742">
    <property type="entry name" value="TRANSCRIPTIONAL REPRESSOR MPRA"/>
    <property type="match status" value="1"/>
</dbReference>
<dbReference type="Pfam" id="PF20511">
    <property type="entry name" value="PMI_typeI_cat"/>
    <property type="match status" value="1"/>
</dbReference>
<protein>
    <recommendedName>
        <fullName evidence="3">mannose-6-phosphate isomerase</fullName>
        <ecNumber evidence="3">5.3.1.8</ecNumber>
    </recommendedName>
    <alternativeName>
        <fullName evidence="7">Phosphohexomutase</fullName>
    </alternativeName>
    <alternativeName>
        <fullName evidence="8">Phosphomannose isomerase</fullName>
    </alternativeName>
</protein>
<dbReference type="InterPro" id="IPR049071">
    <property type="entry name" value="MPI_cupin_dom"/>
</dbReference>
<comment type="similarity">
    <text evidence="2">Belongs to the mannose-6-phosphate isomerase type 1 family.</text>
</comment>
<dbReference type="Pfam" id="PF21621">
    <property type="entry name" value="MPI_cupin_dom"/>
    <property type="match status" value="1"/>
</dbReference>
<feature type="domain" description="Mannose-6-phosphate isomerase cupin" evidence="12">
    <location>
        <begin position="239"/>
        <end position="316"/>
    </location>
</feature>
<dbReference type="RefSeq" id="WP_350343033.1">
    <property type="nucleotide sequence ID" value="NZ_CP158367.1"/>
</dbReference>
<dbReference type="AlphaFoldDB" id="A0AAU7VJR8"/>
<dbReference type="NCBIfam" id="TIGR00218">
    <property type="entry name" value="manA"/>
    <property type="match status" value="1"/>
</dbReference>
<dbReference type="InterPro" id="IPR014710">
    <property type="entry name" value="RmlC-like_jellyroll"/>
</dbReference>
<evidence type="ECO:0000256" key="2">
    <source>
        <dbReference type="ARBA" id="ARBA00010772"/>
    </source>
</evidence>
<evidence type="ECO:0000256" key="8">
    <source>
        <dbReference type="ARBA" id="ARBA00030762"/>
    </source>
</evidence>
<accession>A0AAU7VJR8</accession>
<dbReference type="InterPro" id="IPR051804">
    <property type="entry name" value="Carb_Metab_Reg_Kinase/Isom"/>
</dbReference>
<evidence type="ECO:0000256" key="10">
    <source>
        <dbReference type="PIRSR" id="PIRSR036894-2"/>
    </source>
</evidence>
<keyword evidence="4 9" id="KW-0479">Metal-binding</keyword>
<dbReference type="InterPro" id="IPR011051">
    <property type="entry name" value="RmlC_Cupin_sf"/>
</dbReference>
<evidence type="ECO:0000313" key="13">
    <source>
        <dbReference type="EMBL" id="XBX74279.1"/>
    </source>
</evidence>
<gene>
    <name evidence="13" type="primary">manA</name>
    <name evidence="13" type="ORF">PRVXT_002310</name>
</gene>
<evidence type="ECO:0000256" key="3">
    <source>
        <dbReference type="ARBA" id="ARBA00011956"/>
    </source>
</evidence>
<evidence type="ECO:0000256" key="6">
    <source>
        <dbReference type="ARBA" id="ARBA00023235"/>
    </source>
</evidence>
<dbReference type="InterPro" id="IPR001250">
    <property type="entry name" value="Man6P_Isoase-1"/>
</dbReference>
<dbReference type="GO" id="GO:0004476">
    <property type="term" value="F:mannose-6-phosphate isomerase activity"/>
    <property type="evidence" value="ECO:0007669"/>
    <property type="project" value="UniProtKB-EC"/>
</dbReference>
<evidence type="ECO:0000256" key="4">
    <source>
        <dbReference type="ARBA" id="ARBA00022723"/>
    </source>
</evidence>
<keyword evidence="6 13" id="KW-0413">Isomerase</keyword>
<evidence type="ECO:0000259" key="12">
    <source>
        <dbReference type="Pfam" id="PF21621"/>
    </source>
</evidence>
<evidence type="ECO:0000256" key="9">
    <source>
        <dbReference type="PIRSR" id="PIRSR036894-1"/>
    </source>
</evidence>
<evidence type="ECO:0000256" key="7">
    <source>
        <dbReference type="ARBA" id="ARBA00029741"/>
    </source>
</evidence>
<dbReference type="PANTHER" id="PTHR42742:SF3">
    <property type="entry name" value="FRUCTOKINASE"/>
    <property type="match status" value="1"/>
</dbReference>
<dbReference type="Gene3D" id="2.60.120.10">
    <property type="entry name" value="Jelly Rolls"/>
    <property type="match status" value="2"/>
</dbReference>
<comment type="catalytic activity">
    <reaction evidence="1">
        <text>D-mannose 6-phosphate = D-fructose 6-phosphate</text>
        <dbReference type="Rhea" id="RHEA:12356"/>
        <dbReference type="ChEBI" id="CHEBI:58735"/>
        <dbReference type="ChEBI" id="CHEBI:61527"/>
        <dbReference type="EC" id="5.3.1.8"/>
    </reaction>
</comment>
<dbReference type="PIRSF" id="PIRSF036894">
    <property type="entry name" value="PMI_Firm_short"/>
    <property type="match status" value="1"/>
</dbReference>
<evidence type="ECO:0000256" key="1">
    <source>
        <dbReference type="ARBA" id="ARBA00000757"/>
    </source>
</evidence>
<dbReference type="InterPro" id="IPR014628">
    <property type="entry name" value="Man6P_isomerase_Firm_short"/>
</dbReference>
<organism evidence="13">
    <name type="scientific">Proteinivorax tanatarense</name>
    <dbReference type="NCBI Taxonomy" id="1260629"/>
    <lineage>
        <taxon>Bacteria</taxon>
        <taxon>Bacillati</taxon>
        <taxon>Bacillota</taxon>
        <taxon>Clostridia</taxon>
        <taxon>Eubacteriales</taxon>
        <taxon>Proteinivoracaceae</taxon>
        <taxon>Proteinivorax</taxon>
    </lineage>
</organism>